<organism evidence="1">
    <name type="scientific">Anguilla anguilla</name>
    <name type="common">European freshwater eel</name>
    <name type="synonym">Muraena anguilla</name>
    <dbReference type="NCBI Taxonomy" id="7936"/>
    <lineage>
        <taxon>Eukaryota</taxon>
        <taxon>Metazoa</taxon>
        <taxon>Chordata</taxon>
        <taxon>Craniata</taxon>
        <taxon>Vertebrata</taxon>
        <taxon>Euteleostomi</taxon>
        <taxon>Actinopterygii</taxon>
        <taxon>Neopterygii</taxon>
        <taxon>Teleostei</taxon>
        <taxon>Anguilliformes</taxon>
        <taxon>Anguillidae</taxon>
        <taxon>Anguilla</taxon>
    </lineage>
</organism>
<sequence>MVACDSEIMSPQSGLKMLEFLRSVLSEMQKSWTTLLINKKV</sequence>
<reference evidence="1" key="2">
    <citation type="journal article" date="2015" name="Fish Shellfish Immunol.">
        <title>Early steps in the European eel (Anguilla anguilla)-Vibrio vulnificus interaction in the gills: Role of the RtxA13 toxin.</title>
        <authorList>
            <person name="Callol A."/>
            <person name="Pajuelo D."/>
            <person name="Ebbesson L."/>
            <person name="Teles M."/>
            <person name="MacKenzie S."/>
            <person name="Amaro C."/>
        </authorList>
    </citation>
    <scope>NUCLEOTIDE SEQUENCE</scope>
</reference>
<accession>A0A0E9SYW7</accession>
<name>A0A0E9SYW7_ANGAN</name>
<evidence type="ECO:0000313" key="1">
    <source>
        <dbReference type="EMBL" id="JAH46544.1"/>
    </source>
</evidence>
<proteinExistence type="predicted"/>
<reference evidence="1" key="1">
    <citation type="submission" date="2014-11" db="EMBL/GenBank/DDBJ databases">
        <authorList>
            <person name="Amaro Gonzalez C."/>
        </authorList>
    </citation>
    <scope>NUCLEOTIDE SEQUENCE</scope>
</reference>
<dbReference type="AlphaFoldDB" id="A0A0E9SYW7"/>
<protein>
    <submittedName>
        <fullName evidence="1">Uncharacterized protein</fullName>
    </submittedName>
</protein>
<dbReference type="EMBL" id="GBXM01062033">
    <property type="protein sequence ID" value="JAH46544.1"/>
    <property type="molecule type" value="Transcribed_RNA"/>
</dbReference>